<proteinExistence type="predicted"/>
<dbReference type="EMBL" id="LAZR01024497">
    <property type="protein sequence ID" value="KKL74942.1"/>
    <property type="molecule type" value="Genomic_DNA"/>
</dbReference>
<organism evidence="1">
    <name type="scientific">marine sediment metagenome</name>
    <dbReference type="NCBI Taxonomy" id="412755"/>
    <lineage>
        <taxon>unclassified sequences</taxon>
        <taxon>metagenomes</taxon>
        <taxon>ecological metagenomes</taxon>
    </lineage>
</organism>
<dbReference type="AlphaFoldDB" id="A0A0F9HIH5"/>
<sequence>GHACKVFGISAKYSPFQFQPWYNAAKGNKKDIDYVLQHNIEDVESTELLWKKIQRFSQVNKRSI</sequence>
<reference evidence="1" key="1">
    <citation type="journal article" date="2015" name="Nature">
        <title>Complex archaea that bridge the gap between prokaryotes and eukaryotes.</title>
        <authorList>
            <person name="Spang A."/>
            <person name="Saw J.H."/>
            <person name="Jorgensen S.L."/>
            <person name="Zaremba-Niedzwiedzka K."/>
            <person name="Martijn J."/>
            <person name="Lind A.E."/>
            <person name="van Eijk R."/>
            <person name="Schleper C."/>
            <person name="Guy L."/>
            <person name="Ettema T.J."/>
        </authorList>
    </citation>
    <scope>NUCLEOTIDE SEQUENCE</scope>
</reference>
<accession>A0A0F9HIH5</accession>
<evidence type="ECO:0000313" key="1">
    <source>
        <dbReference type="EMBL" id="KKL74942.1"/>
    </source>
</evidence>
<name>A0A0F9HIH5_9ZZZZ</name>
<feature type="non-terminal residue" evidence="1">
    <location>
        <position position="1"/>
    </location>
</feature>
<protein>
    <submittedName>
        <fullName evidence="1">Uncharacterized protein</fullName>
    </submittedName>
</protein>
<gene>
    <name evidence="1" type="ORF">LCGC14_2059920</name>
</gene>
<comment type="caution">
    <text evidence="1">The sequence shown here is derived from an EMBL/GenBank/DDBJ whole genome shotgun (WGS) entry which is preliminary data.</text>
</comment>